<dbReference type="Gene3D" id="3.40.50.1010">
    <property type="entry name" value="5'-nuclease"/>
    <property type="match status" value="1"/>
</dbReference>
<evidence type="ECO:0008006" key="3">
    <source>
        <dbReference type="Google" id="ProtNLM"/>
    </source>
</evidence>
<dbReference type="AlphaFoldDB" id="A0A532V9J1"/>
<evidence type="ECO:0000313" key="1">
    <source>
        <dbReference type="EMBL" id="TKJ43880.1"/>
    </source>
</evidence>
<gene>
    <name evidence="1" type="ORF">CEE36_01830</name>
</gene>
<proteinExistence type="predicted"/>
<protein>
    <recommendedName>
        <fullName evidence="3">PIN domain-containing protein</fullName>
    </recommendedName>
</protein>
<dbReference type="Proteomes" id="UP000317778">
    <property type="component" value="Unassembled WGS sequence"/>
</dbReference>
<reference evidence="1 2" key="1">
    <citation type="submission" date="2017-06" db="EMBL/GenBank/DDBJ databases">
        <title>Novel microbial phyla capable of carbon fixation and sulfur reduction in deep-sea sediments.</title>
        <authorList>
            <person name="Huang J."/>
            <person name="Baker B."/>
            <person name="Wang Y."/>
        </authorList>
    </citation>
    <scope>NUCLEOTIDE SEQUENCE [LARGE SCALE GENOMIC DNA]</scope>
    <source>
        <strain evidence="1">B3_TA06</strain>
    </source>
</reference>
<comment type="caution">
    <text evidence="1">The sequence shown here is derived from an EMBL/GenBank/DDBJ whole genome shotgun (WGS) entry which is preliminary data.</text>
</comment>
<evidence type="ECO:0000313" key="2">
    <source>
        <dbReference type="Proteomes" id="UP000317778"/>
    </source>
</evidence>
<sequence length="246" mass="28440">MSASRWQTRKYLLLDTSVIVDYYLPETSTSTSTPKRIANIIDSIRSKIANIRIFVPNFCIVETYSVFAKWRFGERILPHGKPISKKRYDEVRRMFREDTHNGKIIEQYELSRYHVIAADLISVVDYHYQYFRRTKGSSKKSKFTSINVADTLIGAMGIWLVKQHGQGNVAVVTADQRIDAIIGKAQRVSATALKKLRLRELAASIDLEYTPEIFPKVFYLEEASDNELREFFGKWPLPVRQTELPV</sequence>
<accession>A0A532V9J1</accession>
<organism evidence="1 2">
    <name type="scientific">candidate division TA06 bacterium B3_TA06</name>
    <dbReference type="NCBI Taxonomy" id="2012487"/>
    <lineage>
        <taxon>Bacteria</taxon>
        <taxon>Bacteria division TA06</taxon>
    </lineage>
</organism>
<dbReference type="EMBL" id="NJBO01000002">
    <property type="protein sequence ID" value="TKJ43880.1"/>
    <property type="molecule type" value="Genomic_DNA"/>
</dbReference>
<name>A0A532V9J1_UNCT6</name>